<keyword evidence="2" id="KW-1185">Reference proteome</keyword>
<accession>A0ABT0FSG7</accession>
<organism evidence="1 2">
    <name type="scientific">Actinomadura luzonensis</name>
    <dbReference type="NCBI Taxonomy" id="2805427"/>
    <lineage>
        <taxon>Bacteria</taxon>
        <taxon>Bacillati</taxon>
        <taxon>Actinomycetota</taxon>
        <taxon>Actinomycetes</taxon>
        <taxon>Streptosporangiales</taxon>
        <taxon>Thermomonosporaceae</taxon>
        <taxon>Actinomadura</taxon>
    </lineage>
</organism>
<comment type="caution">
    <text evidence="1">The sequence shown here is derived from an EMBL/GenBank/DDBJ whole genome shotgun (WGS) entry which is preliminary data.</text>
</comment>
<sequence>MLPERPLIDLRTKVKGKVLLQHVADSGHQTKWAGKVKAGDFYKVAVDCVGSRGMLVIVPQKGWKSARQCSAGFGAYTVDHRYASESAVETVRIEAPSGARWAVLVVASGPST</sequence>
<name>A0ABT0FSG7_9ACTN</name>
<dbReference type="EMBL" id="JAKRKC020000001">
    <property type="protein sequence ID" value="MCK2215292.1"/>
    <property type="molecule type" value="Genomic_DNA"/>
</dbReference>
<reference evidence="1 2" key="1">
    <citation type="submission" date="2022-04" db="EMBL/GenBank/DDBJ databases">
        <title>Genome draft of Actinomadura sp. ATCC 31491.</title>
        <authorList>
            <person name="Shi X."/>
            <person name="Du Y."/>
        </authorList>
    </citation>
    <scope>NUCLEOTIDE SEQUENCE [LARGE SCALE GENOMIC DNA]</scope>
    <source>
        <strain evidence="1 2">ATCC 31491</strain>
    </source>
</reference>
<gene>
    <name evidence="1" type="ORF">MF672_016060</name>
</gene>
<protein>
    <submittedName>
        <fullName evidence="1">Uncharacterized protein</fullName>
    </submittedName>
</protein>
<dbReference type="RefSeq" id="WP_242376385.1">
    <property type="nucleotide sequence ID" value="NZ_JAKRKC020000001.1"/>
</dbReference>
<dbReference type="Proteomes" id="UP001317259">
    <property type="component" value="Unassembled WGS sequence"/>
</dbReference>
<evidence type="ECO:0000313" key="1">
    <source>
        <dbReference type="EMBL" id="MCK2215292.1"/>
    </source>
</evidence>
<proteinExistence type="predicted"/>
<evidence type="ECO:0000313" key="2">
    <source>
        <dbReference type="Proteomes" id="UP001317259"/>
    </source>
</evidence>